<organism evidence="3 4">
    <name type="scientific">Heliocybe sulcata</name>
    <dbReference type="NCBI Taxonomy" id="5364"/>
    <lineage>
        <taxon>Eukaryota</taxon>
        <taxon>Fungi</taxon>
        <taxon>Dikarya</taxon>
        <taxon>Basidiomycota</taxon>
        <taxon>Agaricomycotina</taxon>
        <taxon>Agaricomycetes</taxon>
        <taxon>Gloeophyllales</taxon>
        <taxon>Gloeophyllaceae</taxon>
        <taxon>Heliocybe</taxon>
    </lineage>
</organism>
<proteinExistence type="inferred from homology"/>
<dbReference type="AlphaFoldDB" id="A0A5C3NA60"/>
<dbReference type="CDD" id="cd13969">
    <property type="entry name" value="ADCK1-like"/>
    <property type="match status" value="1"/>
</dbReference>
<name>A0A5C3NA60_9AGAM</name>
<sequence length="630" mass="72202">MISRCRWQSPRLSPLHRCRHGLAEPLCHPRLSLNKTRQFASTTSHANLGGTSPDASLGRRHPWALYYALCLGGAGIVGYKTNKPFRHSVLAVVRCSRVAYAAVRGIVDYKLTFSHNYPSTEAKQDAYSKCHRRSAHRVLRALLANGGIFIKLGQHMSSLVVLPVEWTSTMRPLQDQCEPTPYEDLERLFLLDMGKRIEDIFDEFDPRPIGVASLAQVHVGRETESGKRVAVKLQHPHLAEFCDVDMNMVEVALGWIKSWFPEFEFTWLGEEMRENLPKEMDFTIEASNAARAEKDFENIRTSLYIPKVLTAKKRVLIMEYIQGGRVDDLRYLADHQIDRNKVSLELARIFAQMVHLNGWFHALISLPGNLLIRPAPSTSKSPYNFEIVLLDHGLYFDLDTSLRINYSKFWLALIAKATPETIAERRKYAQLFGNIGPDLYPVFEAAITGRANLKENELEDDRGEQNAFKRASSMLDISPPSEQEMDAIREAVISNEGILLSVFDVLRRVPRRVLMVLKLNDLTRNLDHALMTTHSNIRVFLIMAKYCAYAVWTDDRRRLVDQMRERGLFSVGLLWEYFACWWRYERLHTSFVIVERAMDWKAQLVKTMAWLRGLRTLGFEGAYRAAAGLA</sequence>
<dbReference type="GO" id="GO:0005743">
    <property type="term" value="C:mitochondrial inner membrane"/>
    <property type="evidence" value="ECO:0007669"/>
    <property type="project" value="TreeGrafter"/>
</dbReference>
<comment type="similarity">
    <text evidence="1">Belongs to the protein kinase superfamily. ADCK protein kinase family.</text>
</comment>
<dbReference type="InterPro" id="IPR045307">
    <property type="entry name" value="ADCK1_dom"/>
</dbReference>
<dbReference type="InterPro" id="IPR051130">
    <property type="entry name" value="Mito_struct-func_regulator"/>
</dbReference>
<keyword evidence="4" id="KW-1185">Reference proteome</keyword>
<evidence type="ECO:0000313" key="3">
    <source>
        <dbReference type="EMBL" id="TFK54243.1"/>
    </source>
</evidence>
<dbReference type="EMBL" id="ML213506">
    <property type="protein sequence ID" value="TFK54243.1"/>
    <property type="molecule type" value="Genomic_DNA"/>
</dbReference>
<evidence type="ECO:0000259" key="2">
    <source>
        <dbReference type="Pfam" id="PF03109"/>
    </source>
</evidence>
<dbReference type="Proteomes" id="UP000305948">
    <property type="component" value="Unassembled WGS sequence"/>
</dbReference>
<evidence type="ECO:0000313" key="4">
    <source>
        <dbReference type="Proteomes" id="UP000305948"/>
    </source>
</evidence>
<dbReference type="InterPro" id="IPR004147">
    <property type="entry name" value="ABC1_dom"/>
</dbReference>
<gene>
    <name evidence="3" type="ORF">OE88DRAFT_1624352</name>
</gene>
<feature type="domain" description="ABC1 atypical kinase-like" evidence="2">
    <location>
        <begin position="173"/>
        <end position="416"/>
    </location>
</feature>
<dbReference type="PANTHER" id="PTHR43173">
    <property type="entry name" value="ABC1 FAMILY PROTEIN"/>
    <property type="match status" value="1"/>
</dbReference>
<protein>
    <submittedName>
        <fullName evidence="3">ABC1-domain-containing protein</fullName>
    </submittedName>
</protein>
<dbReference type="Pfam" id="PF03109">
    <property type="entry name" value="ABC1"/>
    <property type="match status" value="1"/>
</dbReference>
<dbReference type="InterPro" id="IPR011009">
    <property type="entry name" value="Kinase-like_dom_sf"/>
</dbReference>
<dbReference type="STRING" id="5364.A0A5C3NA60"/>
<accession>A0A5C3NA60</accession>
<dbReference type="SUPFAM" id="SSF56112">
    <property type="entry name" value="Protein kinase-like (PK-like)"/>
    <property type="match status" value="1"/>
</dbReference>
<reference evidence="3 4" key="1">
    <citation type="journal article" date="2019" name="Nat. Ecol. Evol.">
        <title>Megaphylogeny resolves global patterns of mushroom evolution.</title>
        <authorList>
            <person name="Varga T."/>
            <person name="Krizsan K."/>
            <person name="Foldi C."/>
            <person name="Dima B."/>
            <person name="Sanchez-Garcia M."/>
            <person name="Sanchez-Ramirez S."/>
            <person name="Szollosi G.J."/>
            <person name="Szarkandi J.G."/>
            <person name="Papp V."/>
            <person name="Albert L."/>
            <person name="Andreopoulos W."/>
            <person name="Angelini C."/>
            <person name="Antonin V."/>
            <person name="Barry K.W."/>
            <person name="Bougher N.L."/>
            <person name="Buchanan P."/>
            <person name="Buyck B."/>
            <person name="Bense V."/>
            <person name="Catcheside P."/>
            <person name="Chovatia M."/>
            <person name="Cooper J."/>
            <person name="Damon W."/>
            <person name="Desjardin D."/>
            <person name="Finy P."/>
            <person name="Geml J."/>
            <person name="Haridas S."/>
            <person name="Hughes K."/>
            <person name="Justo A."/>
            <person name="Karasinski D."/>
            <person name="Kautmanova I."/>
            <person name="Kiss B."/>
            <person name="Kocsube S."/>
            <person name="Kotiranta H."/>
            <person name="LaButti K.M."/>
            <person name="Lechner B.E."/>
            <person name="Liimatainen K."/>
            <person name="Lipzen A."/>
            <person name="Lukacs Z."/>
            <person name="Mihaltcheva S."/>
            <person name="Morgado L.N."/>
            <person name="Niskanen T."/>
            <person name="Noordeloos M.E."/>
            <person name="Ohm R.A."/>
            <person name="Ortiz-Santana B."/>
            <person name="Ovrebo C."/>
            <person name="Racz N."/>
            <person name="Riley R."/>
            <person name="Savchenko A."/>
            <person name="Shiryaev A."/>
            <person name="Soop K."/>
            <person name="Spirin V."/>
            <person name="Szebenyi C."/>
            <person name="Tomsovsky M."/>
            <person name="Tulloss R.E."/>
            <person name="Uehling J."/>
            <person name="Grigoriev I.V."/>
            <person name="Vagvolgyi C."/>
            <person name="Papp T."/>
            <person name="Martin F.M."/>
            <person name="Miettinen O."/>
            <person name="Hibbett D.S."/>
            <person name="Nagy L.G."/>
        </authorList>
    </citation>
    <scope>NUCLEOTIDE SEQUENCE [LARGE SCALE GENOMIC DNA]</scope>
    <source>
        <strain evidence="3 4">OMC1185</strain>
    </source>
</reference>
<dbReference type="OrthoDB" id="427480at2759"/>
<dbReference type="GO" id="GO:0007005">
    <property type="term" value="P:mitochondrion organization"/>
    <property type="evidence" value="ECO:0007669"/>
    <property type="project" value="TreeGrafter"/>
</dbReference>
<dbReference type="GO" id="GO:0055088">
    <property type="term" value="P:lipid homeostasis"/>
    <property type="evidence" value="ECO:0007669"/>
    <property type="project" value="TreeGrafter"/>
</dbReference>
<evidence type="ECO:0000256" key="1">
    <source>
        <dbReference type="ARBA" id="ARBA00009670"/>
    </source>
</evidence>
<dbReference type="PANTHER" id="PTHR43173:SF19">
    <property type="entry name" value="AARF DOMAIN-CONTAINING PROTEIN KINASE 1"/>
    <property type="match status" value="1"/>
</dbReference>